<feature type="domain" description="PAS fold-3" evidence="4">
    <location>
        <begin position="97"/>
        <end position="174"/>
    </location>
</feature>
<dbReference type="GO" id="GO:0016787">
    <property type="term" value="F:hydrolase activity"/>
    <property type="evidence" value="ECO:0007669"/>
    <property type="project" value="UniProtKB-KW"/>
</dbReference>
<feature type="compositionally biased region" description="Pro residues" evidence="2">
    <location>
        <begin position="262"/>
        <end position="274"/>
    </location>
</feature>
<dbReference type="RefSeq" id="WP_311677126.1">
    <property type="nucleotide sequence ID" value="NZ_JAVRER010000020.1"/>
</dbReference>
<evidence type="ECO:0000259" key="3">
    <source>
        <dbReference type="Pfam" id="PF07228"/>
    </source>
</evidence>
<dbReference type="Gene3D" id="3.60.40.10">
    <property type="entry name" value="PPM-type phosphatase domain"/>
    <property type="match status" value="1"/>
</dbReference>
<dbReference type="InterPro" id="IPR036457">
    <property type="entry name" value="PPM-type-like_dom_sf"/>
</dbReference>
<feature type="region of interest" description="Disordered" evidence="2">
    <location>
        <begin position="1"/>
        <end position="60"/>
    </location>
</feature>
<evidence type="ECO:0000313" key="6">
    <source>
        <dbReference type="Proteomes" id="UP001183607"/>
    </source>
</evidence>
<feature type="compositionally biased region" description="Low complexity" evidence="2">
    <location>
        <begin position="37"/>
        <end position="56"/>
    </location>
</feature>
<reference evidence="6" key="1">
    <citation type="submission" date="2023-07" db="EMBL/GenBank/DDBJ databases">
        <title>30 novel species of actinomycetes from the DSMZ collection.</title>
        <authorList>
            <person name="Nouioui I."/>
        </authorList>
    </citation>
    <scope>NUCLEOTIDE SEQUENCE [LARGE SCALE GENOMIC DNA]</scope>
    <source>
        <strain evidence="6">DSM 41982</strain>
    </source>
</reference>
<dbReference type="AlphaFoldDB" id="A0ABD5E6Z7"/>
<gene>
    <name evidence="5" type="ORF">RM574_14945</name>
</gene>
<dbReference type="Pfam" id="PF08447">
    <property type="entry name" value="PAS_3"/>
    <property type="match status" value="1"/>
</dbReference>
<dbReference type="SUPFAM" id="SSF55785">
    <property type="entry name" value="PYP-like sensor domain (PAS domain)"/>
    <property type="match status" value="1"/>
</dbReference>
<dbReference type="Proteomes" id="UP001183607">
    <property type="component" value="Unassembled WGS sequence"/>
</dbReference>
<dbReference type="InterPro" id="IPR035965">
    <property type="entry name" value="PAS-like_dom_sf"/>
</dbReference>
<dbReference type="PANTHER" id="PTHR43156:SF2">
    <property type="entry name" value="STAGE II SPORULATION PROTEIN E"/>
    <property type="match status" value="1"/>
</dbReference>
<feature type="compositionally biased region" description="Basic and acidic residues" evidence="2">
    <location>
        <begin position="275"/>
        <end position="289"/>
    </location>
</feature>
<dbReference type="InterPro" id="IPR001932">
    <property type="entry name" value="PPM-type_phosphatase-like_dom"/>
</dbReference>
<dbReference type="InterPro" id="IPR052016">
    <property type="entry name" value="Bact_Sigma-Reg"/>
</dbReference>
<dbReference type="EMBL" id="JAVRER010000020">
    <property type="protein sequence ID" value="MDT0416786.1"/>
    <property type="molecule type" value="Genomic_DNA"/>
</dbReference>
<accession>A0ABD5E6Z7</accession>
<proteinExistence type="predicted"/>
<comment type="caution">
    <text evidence="5">The sequence shown here is derived from an EMBL/GenBank/DDBJ whole genome shotgun (WGS) entry which is preliminary data.</text>
</comment>
<feature type="region of interest" description="Disordered" evidence="2">
    <location>
        <begin position="223"/>
        <end position="306"/>
    </location>
</feature>
<dbReference type="PANTHER" id="PTHR43156">
    <property type="entry name" value="STAGE II SPORULATION PROTEIN E-RELATED"/>
    <property type="match status" value="1"/>
</dbReference>
<organism evidence="5 6">
    <name type="scientific">Streptomyces evansiae</name>
    <dbReference type="NCBI Taxonomy" id="3075535"/>
    <lineage>
        <taxon>Bacteria</taxon>
        <taxon>Bacillati</taxon>
        <taxon>Actinomycetota</taxon>
        <taxon>Actinomycetes</taxon>
        <taxon>Kitasatosporales</taxon>
        <taxon>Streptomycetaceae</taxon>
        <taxon>Streptomyces</taxon>
    </lineage>
</organism>
<sequence length="509" mass="51996">MPPPASTDRPAPQLWQDGRAAGGAPSVLRPRRPVTDPGSGTAPRTATAPRPGAEPRSGMDRGELDLLLGALRERRSSGALPPHVGSAEWDLLTDGARCSAEFAAILGRDPALPAPGLDELPSYVHPEDRAALTTLMTGCLVDGRKLDGTLRLLRADGSERTVRLLGEPVLDAEGCTASLWLVVRETAPGTGRRAAPAAPPAAREEYRVAVALRDSVLPPWQGPVRFPSGSAHPAPATADDASRPAGRSPAPPKARRSRRRTPPPPQTPAPPARTPEPRSRNDDTARRPALDLTVLRPGGPPAASSGHWYEAAELPDGSTLLAAGEVAGHGLARTTGTATLLGALRGIALTGAGPGALLDVLGQVVGAGAPRTPLASALCCRVRPDARGMVWAQAGHAAPLLFHAGTGRSLERPAGHLLGAPRDIGHAEQHAVLAPGDLLVLRSGGPVPAAPPPGSARDGDDALLALAPRLAGVTGARDAARVIGEALRTGTGAGAPGGADCLLIALVRE</sequence>
<dbReference type="InterPro" id="IPR000014">
    <property type="entry name" value="PAS"/>
</dbReference>
<keyword evidence="1" id="KW-0378">Hydrolase</keyword>
<dbReference type="Pfam" id="PF07228">
    <property type="entry name" value="SpoIIE"/>
    <property type="match status" value="1"/>
</dbReference>
<dbReference type="Gene3D" id="3.30.450.20">
    <property type="entry name" value="PAS domain"/>
    <property type="match status" value="1"/>
</dbReference>
<protein>
    <submittedName>
        <fullName evidence="5">SpoIIE family protein phosphatase</fullName>
    </submittedName>
</protein>
<dbReference type="CDD" id="cd00130">
    <property type="entry name" value="PAS"/>
    <property type="match status" value="1"/>
</dbReference>
<evidence type="ECO:0000313" key="5">
    <source>
        <dbReference type="EMBL" id="MDT0416786.1"/>
    </source>
</evidence>
<dbReference type="InterPro" id="IPR013655">
    <property type="entry name" value="PAS_fold_3"/>
</dbReference>
<name>A0ABD5E6Z7_9ACTN</name>
<evidence type="ECO:0000259" key="4">
    <source>
        <dbReference type="Pfam" id="PF08447"/>
    </source>
</evidence>
<feature type="domain" description="PPM-type phosphatase" evidence="3">
    <location>
        <begin position="315"/>
        <end position="491"/>
    </location>
</feature>
<evidence type="ECO:0000256" key="2">
    <source>
        <dbReference type="SAM" id="MobiDB-lite"/>
    </source>
</evidence>
<evidence type="ECO:0000256" key="1">
    <source>
        <dbReference type="ARBA" id="ARBA00022801"/>
    </source>
</evidence>